<comment type="caution">
    <text evidence="2">The sequence shown here is derived from an EMBL/GenBank/DDBJ whole genome shotgun (WGS) entry which is preliminary data.</text>
</comment>
<feature type="compositionally biased region" description="Basic and acidic residues" evidence="1">
    <location>
        <begin position="133"/>
        <end position="158"/>
    </location>
</feature>
<organism evidence="2">
    <name type="scientific">Fusarium oxysporum (strain Fo5176)</name>
    <name type="common">Fusarium vascular wilt</name>
    <dbReference type="NCBI Taxonomy" id="660025"/>
    <lineage>
        <taxon>Eukaryota</taxon>
        <taxon>Fungi</taxon>
        <taxon>Dikarya</taxon>
        <taxon>Ascomycota</taxon>
        <taxon>Pezizomycotina</taxon>
        <taxon>Sordariomycetes</taxon>
        <taxon>Hypocreomycetidae</taxon>
        <taxon>Hypocreales</taxon>
        <taxon>Nectriaceae</taxon>
        <taxon>Fusarium</taxon>
        <taxon>Fusarium oxysporum species complex</taxon>
    </lineage>
</organism>
<evidence type="ECO:0000256" key="1">
    <source>
        <dbReference type="SAM" id="MobiDB-lite"/>
    </source>
</evidence>
<proteinExistence type="predicted"/>
<gene>
    <name evidence="2" type="ORF">FOXB_17537</name>
</gene>
<feature type="compositionally biased region" description="Polar residues" evidence="1">
    <location>
        <begin position="110"/>
        <end position="125"/>
    </location>
</feature>
<evidence type="ECO:0000313" key="2">
    <source>
        <dbReference type="EMBL" id="EGU71976.1"/>
    </source>
</evidence>
<dbReference type="OrthoDB" id="5105788at2759"/>
<feature type="compositionally biased region" description="Basic and acidic residues" evidence="1">
    <location>
        <begin position="35"/>
        <end position="55"/>
    </location>
</feature>
<sequence>MDGVRAMSESISPGFSLPVLVQVRDLLSGTQKVSDPGRRMEGLGKDKGRPKDRARAPTVAVTGSGGGRRRSASVAASGGGAIAVYSSASREIGKDEAREIFTANVELNQNVTQQSSDLSSPSAGTFWTHRWSVRNEDRARRSQETKDNLNKQKQRREPSLAPAVELLE</sequence>
<reference evidence="2" key="1">
    <citation type="journal article" date="2012" name="Mol. Plant Microbe Interact.">
        <title>A highly conserved effector in Fusarium oxysporum is required for full virulence on Arabidopsis.</title>
        <authorList>
            <person name="Thatcher L.F."/>
            <person name="Gardiner D.M."/>
            <person name="Kazan K."/>
            <person name="Manners J."/>
        </authorList>
    </citation>
    <scope>NUCLEOTIDE SEQUENCE [LARGE SCALE GENOMIC DNA]</scope>
    <source>
        <strain evidence="2">Fo5176</strain>
    </source>
</reference>
<accession>F9GFV3</accession>
<feature type="region of interest" description="Disordered" evidence="1">
    <location>
        <begin position="110"/>
        <end position="168"/>
    </location>
</feature>
<dbReference type="EMBL" id="AFQF01007268">
    <property type="protein sequence ID" value="EGU71976.1"/>
    <property type="molecule type" value="Genomic_DNA"/>
</dbReference>
<name>F9GFV3_FUSOF</name>
<protein>
    <submittedName>
        <fullName evidence="2">Uncharacterized protein</fullName>
    </submittedName>
</protein>
<feature type="region of interest" description="Disordered" evidence="1">
    <location>
        <begin position="29"/>
        <end position="78"/>
    </location>
</feature>
<dbReference type="AlphaFoldDB" id="F9GFV3"/>